<evidence type="ECO:0000313" key="4">
    <source>
        <dbReference type="Proteomes" id="UP000267164"/>
    </source>
</evidence>
<dbReference type="PROSITE" id="PS51257">
    <property type="entry name" value="PROKAR_LIPOPROTEIN"/>
    <property type="match status" value="1"/>
</dbReference>
<dbReference type="OrthoDB" id="338143at2"/>
<accession>A0A386ZAT4</accession>
<reference evidence="3 4" key="1">
    <citation type="submission" date="2018-09" db="EMBL/GenBank/DDBJ databases">
        <title>Nocardia yunnanensis sp. nov., an actinomycete isolated from a soil sample.</title>
        <authorList>
            <person name="Zhang J."/>
        </authorList>
    </citation>
    <scope>NUCLEOTIDE SEQUENCE [LARGE SCALE GENOMIC DNA]</scope>
    <source>
        <strain evidence="3 4">CFHS0054</strain>
    </source>
</reference>
<proteinExistence type="predicted"/>
<dbReference type="PANTHER" id="PTHR33371">
    <property type="entry name" value="INTERMEMBRANE PHOSPHOLIPID TRANSPORT SYSTEM BINDING PROTEIN MLAD-RELATED"/>
    <property type="match status" value="1"/>
</dbReference>
<dbReference type="Pfam" id="PF11887">
    <property type="entry name" value="Mce4_CUP1"/>
    <property type="match status" value="1"/>
</dbReference>
<dbReference type="InterPro" id="IPR024516">
    <property type="entry name" value="Mce_C"/>
</dbReference>
<evidence type="ECO:0000259" key="2">
    <source>
        <dbReference type="Pfam" id="PF11887"/>
    </source>
</evidence>
<dbReference type="NCBIfam" id="TIGR00996">
    <property type="entry name" value="Mtu_fam_mce"/>
    <property type="match status" value="1"/>
</dbReference>
<name>A0A386ZAT4_9NOCA</name>
<evidence type="ECO:0000259" key="1">
    <source>
        <dbReference type="Pfam" id="PF02470"/>
    </source>
</evidence>
<feature type="domain" description="Mammalian cell entry C-terminal" evidence="2">
    <location>
        <begin position="118"/>
        <end position="261"/>
    </location>
</feature>
<dbReference type="InterPro" id="IPR003399">
    <property type="entry name" value="Mce/MlaD"/>
</dbReference>
<dbReference type="InterPro" id="IPR052336">
    <property type="entry name" value="MlaD_Phospholipid_Transporter"/>
</dbReference>
<dbReference type="KEGG" id="nyu:D7D52_07480"/>
<organism evidence="3 4">
    <name type="scientific">Nocardia yunnanensis</name>
    <dbReference type="NCBI Taxonomy" id="2382165"/>
    <lineage>
        <taxon>Bacteria</taxon>
        <taxon>Bacillati</taxon>
        <taxon>Actinomycetota</taxon>
        <taxon>Actinomycetes</taxon>
        <taxon>Mycobacteriales</taxon>
        <taxon>Nocardiaceae</taxon>
        <taxon>Nocardia</taxon>
    </lineage>
</organism>
<protein>
    <submittedName>
        <fullName evidence="3">MCE family protein</fullName>
    </submittedName>
</protein>
<keyword evidence="4" id="KW-1185">Reference proteome</keyword>
<evidence type="ECO:0000313" key="3">
    <source>
        <dbReference type="EMBL" id="AYF73725.1"/>
    </source>
</evidence>
<gene>
    <name evidence="3" type="ORF">D7D52_07480</name>
</gene>
<dbReference type="GO" id="GO:0005576">
    <property type="term" value="C:extracellular region"/>
    <property type="evidence" value="ECO:0007669"/>
    <property type="project" value="TreeGrafter"/>
</dbReference>
<dbReference type="PANTHER" id="PTHR33371:SF17">
    <property type="entry name" value="MCE-FAMILY PROTEIN MCE1B"/>
    <property type="match status" value="1"/>
</dbReference>
<dbReference type="EMBL" id="CP032568">
    <property type="protein sequence ID" value="AYF73725.1"/>
    <property type="molecule type" value="Genomic_DNA"/>
</dbReference>
<dbReference type="GO" id="GO:0051701">
    <property type="term" value="P:biological process involved in interaction with host"/>
    <property type="evidence" value="ECO:0007669"/>
    <property type="project" value="TreeGrafter"/>
</dbReference>
<dbReference type="RefSeq" id="WP_120735651.1">
    <property type="nucleotide sequence ID" value="NZ_CP032568.1"/>
</dbReference>
<dbReference type="Proteomes" id="UP000267164">
    <property type="component" value="Chromosome"/>
</dbReference>
<sequence length="336" mass="35642">MSDVTRSAVKLTVFLLIVAACTTFIVTALRTPIPGEKVTYDAVFTDVSGLFAGDSVRMSGVAVGKVEAVTLDGGTKARVRFTVEKSRLVYDNTKAAVRYQNLIGQRYVELLTEGRGGAKLAAGATIPVERTIPSFDVSKLFNGFKPMFDTLDPAQLNQLGTNLLRVIQGDGSGIGPVLADVDALTKHAKDSEAVIVLLIRNLGVVADAIGGKSQAVGDLVQQLSGILHQFTSRTDTMLNAVDTANAVLRPLIPILEQGRDAYDQGYGPIDGLLRRIVPQTDQLTQILALTPQLVTGLNQSTPGQGYRPRITCSNGEAALPAVVGVILSTQNLVVCN</sequence>
<feature type="domain" description="Mce/MlaD" evidence="1">
    <location>
        <begin position="37"/>
        <end position="111"/>
    </location>
</feature>
<dbReference type="AlphaFoldDB" id="A0A386ZAT4"/>
<dbReference type="Pfam" id="PF02470">
    <property type="entry name" value="MlaD"/>
    <property type="match status" value="1"/>
</dbReference>
<dbReference type="InterPro" id="IPR005693">
    <property type="entry name" value="Mce"/>
</dbReference>